<dbReference type="GeneID" id="14496363"/>
<reference evidence="3 4" key="1">
    <citation type="journal article" date="2011" name="Proc. Natl. Acad. Sci. U.S.A.">
        <title>Evolutionary erosion of yeast sex chromosomes by mating-type switching accidents.</title>
        <authorList>
            <person name="Gordon J.L."/>
            <person name="Armisen D."/>
            <person name="Proux-Wera E."/>
            <person name="Oheigeartaigh S.S."/>
            <person name="Byrne K.P."/>
            <person name="Wolfe K.H."/>
        </authorList>
    </citation>
    <scope>NUCLEOTIDE SEQUENCE [LARGE SCALE GENOMIC DNA]</scope>
    <source>
        <strain evidence="4">ATCC 34711 / CBS 6284 / DSM 70876 / NBRC 10599 / NRRL Y-10934 / UCD 77-7</strain>
    </source>
</reference>
<protein>
    <submittedName>
        <fullName evidence="3">Uncharacterized protein</fullName>
    </submittedName>
</protein>
<sequence>MYVPAKAYSTWVQTELNKDYISLYNIVECTLSKGIQTDHEIYENILDALYNISFDGNTDASIFRSTTLGLRNKARELDISISDDWISRRILKSLKGNYAGINADYLKISGSYDLEELLFTIQKKSSEIAGLSKNF</sequence>
<dbReference type="RefSeq" id="XP_004180809.1">
    <property type="nucleotide sequence ID" value="XM_004180761.1"/>
</dbReference>
<evidence type="ECO:0000256" key="1">
    <source>
        <dbReference type="ARBA" id="ARBA00004496"/>
    </source>
</evidence>
<dbReference type="Pfam" id="PF01021">
    <property type="entry name" value="TYA"/>
    <property type="match status" value="1"/>
</dbReference>
<dbReference type="Proteomes" id="UP000002866">
    <property type="component" value="Chromosome 5"/>
</dbReference>
<proteinExistence type="predicted"/>
<dbReference type="AlphaFoldDB" id="I2H4I8"/>
<organism evidence="3 4">
    <name type="scientific">Henningerozyma blattae (strain ATCC 34711 / CBS 6284 / DSM 70876 / NBRC 10599 / NRRL Y-10934 / UCD 77-7)</name>
    <name type="common">Yeast</name>
    <name type="synonym">Tetrapisispora blattae</name>
    <dbReference type="NCBI Taxonomy" id="1071380"/>
    <lineage>
        <taxon>Eukaryota</taxon>
        <taxon>Fungi</taxon>
        <taxon>Dikarya</taxon>
        <taxon>Ascomycota</taxon>
        <taxon>Saccharomycotina</taxon>
        <taxon>Saccharomycetes</taxon>
        <taxon>Saccharomycetales</taxon>
        <taxon>Saccharomycetaceae</taxon>
        <taxon>Henningerozyma</taxon>
    </lineage>
</organism>
<keyword evidence="2" id="KW-0963">Cytoplasm</keyword>
<dbReference type="GO" id="GO:0003723">
    <property type="term" value="F:RNA binding"/>
    <property type="evidence" value="ECO:0007669"/>
    <property type="project" value="InterPro"/>
</dbReference>
<dbReference type="GO" id="GO:0005737">
    <property type="term" value="C:cytoplasm"/>
    <property type="evidence" value="ECO:0007669"/>
    <property type="project" value="UniProtKB-SubCell"/>
</dbReference>
<evidence type="ECO:0000313" key="4">
    <source>
        <dbReference type="Proteomes" id="UP000002866"/>
    </source>
</evidence>
<keyword evidence="4" id="KW-1185">Reference proteome</keyword>
<comment type="subcellular location">
    <subcellularLocation>
        <location evidence="1">Cytoplasm</location>
    </subcellularLocation>
</comment>
<dbReference type="KEGG" id="tbl:TBLA_0E02355"/>
<dbReference type="HOGENOM" id="CLU_1887169_0_0_1"/>
<accession>I2H4I8</accession>
<dbReference type="EMBL" id="HE806320">
    <property type="protein sequence ID" value="CCH61290.1"/>
    <property type="molecule type" value="Genomic_DNA"/>
</dbReference>
<dbReference type="InParanoid" id="I2H4I8"/>
<evidence type="ECO:0000256" key="2">
    <source>
        <dbReference type="ARBA" id="ARBA00022490"/>
    </source>
</evidence>
<name>I2H4I8_HENB6</name>
<gene>
    <name evidence="3" type="primary">TBLA0E02355</name>
    <name evidence="3" type="ORF">TBLA_0E02355</name>
</gene>
<dbReference type="InterPro" id="IPR015820">
    <property type="entry name" value="TYA"/>
</dbReference>
<evidence type="ECO:0000313" key="3">
    <source>
        <dbReference type="EMBL" id="CCH61290.1"/>
    </source>
</evidence>